<organism evidence="1 2">
    <name type="scientific">Piloderma croceum (strain F 1598)</name>
    <dbReference type="NCBI Taxonomy" id="765440"/>
    <lineage>
        <taxon>Eukaryota</taxon>
        <taxon>Fungi</taxon>
        <taxon>Dikarya</taxon>
        <taxon>Basidiomycota</taxon>
        <taxon>Agaricomycotina</taxon>
        <taxon>Agaricomycetes</taxon>
        <taxon>Agaricomycetidae</taxon>
        <taxon>Atheliales</taxon>
        <taxon>Atheliaceae</taxon>
        <taxon>Piloderma</taxon>
    </lineage>
</organism>
<dbReference type="Proteomes" id="UP000054166">
    <property type="component" value="Unassembled WGS sequence"/>
</dbReference>
<dbReference type="InParanoid" id="A0A0C3FYL8"/>
<evidence type="ECO:0000313" key="1">
    <source>
        <dbReference type="EMBL" id="KIM83346.1"/>
    </source>
</evidence>
<proteinExistence type="predicted"/>
<dbReference type="EMBL" id="KN832991">
    <property type="protein sequence ID" value="KIM83346.1"/>
    <property type="molecule type" value="Genomic_DNA"/>
</dbReference>
<reference evidence="1 2" key="1">
    <citation type="submission" date="2014-04" db="EMBL/GenBank/DDBJ databases">
        <authorList>
            <consortium name="DOE Joint Genome Institute"/>
            <person name="Kuo A."/>
            <person name="Tarkka M."/>
            <person name="Buscot F."/>
            <person name="Kohler A."/>
            <person name="Nagy L.G."/>
            <person name="Floudas D."/>
            <person name="Copeland A."/>
            <person name="Barry K.W."/>
            <person name="Cichocki N."/>
            <person name="Veneault-Fourrey C."/>
            <person name="LaButti K."/>
            <person name="Lindquist E.A."/>
            <person name="Lipzen A."/>
            <person name="Lundell T."/>
            <person name="Morin E."/>
            <person name="Murat C."/>
            <person name="Sun H."/>
            <person name="Tunlid A."/>
            <person name="Henrissat B."/>
            <person name="Grigoriev I.V."/>
            <person name="Hibbett D.S."/>
            <person name="Martin F."/>
            <person name="Nordberg H.P."/>
            <person name="Cantor M.N."/>
            <person name="Hua S.X."/>
        </authorList>
    </citation>
    <scope>NUCLEOTIDE SEQUENCE [LARGE SCALE GENOMIC DNA]</scope>
    <source>
        <strain evidence="1 2">F 1598</strain>
    </source>
</reference>
<protein>
    <submittedName>
        <fullName evidence="1">Uncharacterized protein</fullName>
    </submittedName>
</protein>
<sequence length="98" mass="11272">MPELEELQVTRKYGAKHACKLLLDLTLNTSADENSNLCPRLHTIHLYSEKGIDKRVLLEFIKSRRPMLVLNQHVNPLRSVKLIMETQESDKCLASCLK</sequence>
<accession>A0A0C3FYL8</accession>
<gene>
    <name evidence="1" type="ORF">PILCRDRAFT_819594</name>
</gene>
<name>A0A0C3FYL8_PILCF</name>
<dbReference type="AlphaFoldDB" id="A0A0C3FYL8"/>
<evidence type="ECO:0000313" key="2">
    <source>
        <dbReference type="Proteomes" id="UP000054166"/>
    </source>
</evidence>
<keyword evidence="2" id="KW-1185">Reference proteome</keyword>
<reference evidence="2" key="2">
    <citation type="submission" date="2015-01" db="EMBL/GenBank/DDBJ databases">
        <title>Evolutionary Origins and Diversification of the Mycorrhizal Mutualists.</title>
        <authorList>
            <consortium name="DOE Joint Genome Institute"/>
            <consortium name="Mycorrhizal Genomics Consortium"/>
            <person name="Kohler A."/>
            <person name="Kuo A."/>
            <person name="Nagy L.G."/>
            <person name="Floudas D."/>
            <person name="Copeland A."/>
            <person name="Barry K.W."/>
            <person name="Cichocki N."/>
            <person name="Veneault-Fourrey C."/>
            <person name="LaButti K."/>
            <person name="Lindquist E.A."/>
            <person name="Lipzen A."/>
            <person name="Lundell T."/>
            <person name="Morin E."/>
            <person name="Murat C."/>
            <person name="Riley R."/>
            <person name="Ohm R."/>
            <person name="Sun H."/>
            <person name="Tunlid A."/>
            <person name="Henrissat B."/>
            <person name="Grigoriev I.V."/>
            <person name="Hibbett D.S."/>
            <person name="Martin F."/>
        </authorList>
    </citation>
    <scope>NUCLEOTIDE SEQUENCE [LARGE SCALE GENOMIC DNA]</scope>
    <source>
        <strain evidence="2">F 1598</strain>
    </source>
</reference>
<dbReference type="HOGENOM" id="CLU_2334403_0_0_1"/>